<name>A0AAN6WGT3_9PEZI</name>
<keyword evidence="3" id="KW-1185">Reference proteome</keyword>
<organism evidence="2 3">
    <name type="scientific">Triangularia setosa</name>
    <dbReference type="NCBI Taxonomy" id="2587417"/>
    <lineage>
        <taxon>Eukaryota</taxon>
        <taxon>Fungi</taxon>
        <taxon>Dikarya</taxon>
        <taxon>Ascomycota</taxon>
        <taxon>Pezizomycotina</taxon>
        <taxon>Sordariomycetes</taxon>
        <taxon>Sordariomycetidae</taxon>
        <taxon>Sordariales</taxon>
        <taxon>Podosporaceae</taxon>
        <taxon>Triangularia</taxon>
    </lineage>
</organism>
<comment type="caution">
    <text evidence="2">The sequence shown here is derived from an EMBL/GenBank/DDBJ whole genome shotgun (WGS) entry which is preliminary data.</text>
</comment>
<sequence length="65" mass="7436">MPRPVGSTGRRQLTVDERQRVRTLYFDGRLSQPKIQETTGYTKDQIRNAIRAPSAQIAPRSGRPR</sequence>
<proteinExistence type="predicted"/>
<dbReference type="AlphaFoldDB" id="A0AAN6WGT3"/>
<accession>A0AAN6WGT3</accession>
<dbReference type="EMBL" id="MU866103">
    <property type="protein sequence ID" value="KAK4180177.1"/>
    <property type="molecule type" value="Genomic_DNA"/>
</dbReference>
<reference evidence="2" key="1">
    <citation type="journal article" date="2023" name="Mol. Phylogenet. Evol.">
        <title>Genome-scale phylogeny and comparative genomics of the fungal order Sordariales.</title>
        <authorList>
            <person name="Hensen N."/>
            <person name="Bonometti L."/>
            <person name="Westerberg I."/>
            <person name="Brannstrom I.O."/>
            <person name="Guillou S."/>
            <person name="Cros-Aarteil S."/>
            <person name="Calhoun S."/>
            <person name="Haridas S."/>
            <person name="Kuo A."/>
            <person name="Mondo S."/>
            <person name="Pangilinan J."/>
            <person name="Riley R."/>
            <person name="LaButti K."/>
            <person name="Andreopoulos B."/>
            <person name="Lipzen A."/>
            <person name="Chen C."/>
            <person name="Yan M."/>
            <person name="Daum C."/>
            <person name="Ng V."/>
            <person name="Clum A."/>
            <person name="Steindorff A."/>
            <person name="Ohm R.A."/>
            <person name="Martin F."/>
            <person name="Silar P."/>
            <person name="Natvig D.O."/>
            <person name="Lalanne C."/>
            <person name="Gautier V."/>
            <person name="Ament-Velasquez S.L."/>
            <person name="Kruys A."/>
            <person name="Hutchinson M.I."/>
            <person name="Powell A.J."/>
            <person name="Barry K."/>
            <person name="Miller A.N."/>
            <person name="Grigoriev I.V."/>
            <person name="Debuchy R."/>
            <person name="Gladieux P."/>
            <person name="Hiltunen Thoren M."/>
            <person name="Johannesson H."/>
        </authorList>
    </citation>
    <scope>NUCLEOTIDE SEQUENCE</scope>
    <source>
        <strain evidence="2">CBS 892.96</strain>
    </source>
</reference>
<feature type="region of interest" description="Disordered" evidence="1">
    <location>
        <begin position="39"/>
        <end position="65"/>
    </location>
</feature>
<feature type="non-terminal residue" evidence="2">
    <location>
        <position position="65"/>
    </location>
</feature>
<dbReference type="Proteomes" id="UP001302321">
    <property type="component" value="Unassembled WGS sequence"/>
</dbReference>
<evidence type="ECO:0000313" key="3">
    <source>
        <dbReference type="Proteomes" id="UP001302321"/>
    </source>
</evidence>
<evidence type="ECO:0000256" key="1">
    <source>
        <dbReference type="SAM" id="MobiDB-lite"/>
    </source>
</evidence>
<protein>
    <submittedName>
        <fullName evidence="2">Uncharacterized protein</fullName>
    </submittedName>
</protein>
<gene>
    <name evidence="2" type="ORF">QBC36DRAFT_146589</name>
</gene>
<evidence type="ECO:0000313" key="2">
    <source>
        <dbReference type="EMBL" id="KAK4180177.1"/>
    </source>
</evidence>
<reference evidence="2" key="2">
    <citation type="submission" date="2023-05" db="EMBL/GenBank/DDBJ databases">
        <authorList>
            <consortium name="Lawrence Berkeley National Laboratory"/>
            <person name="Steindorff A."/>
            <person name="Hensen N."/>
            <person name="Bonometti L."/>
            <person name="Westerberg I."/>
            <person name="Brannstrom I.O."/>
            <person name="Guillou S."/>
            <person name="Cros-Aarteil S."/>
            <person name="Calhoun S."/>
            <person name="Haridas S."/>
            <person name="Kuo A."/>
            <person name="Mondo S."/>
            <person name="Pangilinan J."/>
            <person name="Riley R."/>
            <person name="Labutti K."/>
            <person name="Andreopoulos B."/>
            <person name="Lipzen A."/>
            <person name="Chen C."/>
            <person name="Yanf M."/>
            <person name="Daum C."/>
            <person name="Ng V."/>
            <person name="Clum A."/>
            <person name="Ohm R."/>
            <person name="Martin F."/>
            <person name="Silar P."/>
            <person name="Natvig D."/>
            <person name="Lalanne C."/>
            <person name="Gautier V."/>
            <person name="Ament-Velasquez S.L."/>
            <person name="Kruys A."/>
            <person name="Hutchinson M.I."/>
            <person name="Powell A.J."/>
            <person name="Barry K."/>
            <person name="Miller A.N."/>
            <person name="Grigoriev I.V."/>
            <person name="Debuchy R."/>
            <person name="Gladieux P."/>
            <person name="Thoren M.H."/>
            <person name="Johannesson H."/>
        </authorList>
    </citation>
    <scope>NUCLEOTIDE SEQUENCE</scope>
    <source>
        <strain evidence="2">CBS 892.96</strain>
    </source>
</reference>